<keyword evidence="2" id="KW-1003">Cell membrane</keyword>
<evidence type="ECO:0000256" key="1">
    <source>
        <dbReference type="ARBA" id="ARBA00004651"/>
    </source>
</evidence>
<evidence type="ECO:0000313" key="8">
    <source>
        <dbReference type="Proteomes" id="UP000013548"/>
    </source>
</evidence>
<feature type="transmembrane region" description="Helical" evidence="6">
    <location>
        <begin position="111"/>
        <end position="131"/>
    </location>
</feature>
<dbReference type="AlphaFoldDB" id="R4MBL3"/>
<dbReference type="KEGG" id="mtuc:J113_25365"/>
<dbReference type="Proteomes" id="UP000013548">
    <property type="component" value="Chromosome"/>
</dbReference>
<dbReference type="GO" id="GO:0005886">
    <property type="term" value="C:plasma membrane"/>
    <property type="evidence" value="ECO:0007669"/>
    <property type="project" value="UniProtKB-SubCell"/>
</dbReference>
<sequence length="444" mass="46039">MAVGAAAVTEVGDTASPVGSSGASGGAIASGIVARVGTATAVTALCGYAVIYLAARNLAPNGFSVFGVFWGAFGLVTGAANGLLQETTREVRSLGYLDVSADGRRTHPLRVSGMVGLGSLVVIAGSSPLWSGRVFAEARWLSVALLSIGLAGFCLHATLLGMLAGTNRWTQYGALMVADAVIRVVVAAATFVIGWQLVGFIWATVAGSVAWLIMLMTSPPTRAAARLMTPGATATFLRGAAHSIIAAGASAILVMGFPVLLKLTSNELGAQGGVVILAVTLTRAPLLVPLTAMQGNLIAHFVDERTERIRALIAPAALIGGVGAVGMLAAGVVGPWIMRVAFGSEYQSSSALLAWLTAAAVAIAMLTLTGAAAVAPLDRAIRWAGLVRRLGRACCCCCRCPWRPAPWSRCYAVRWWESASIWWRWRGRTSKRPISPGPTCNLWA</sequence>
<dbReference type="PATRIC" id="fig|1310114.3.peg.5315"/>
<gene>
    <name evidence="7" type="ORF">J113_25365</name>
</gene>
<feature type="transmembrane region" description="Helical" evidence="6">
    <location>
        <begin position="61"/>
        <end position="84"/>
    </location>
</feature>
<keyword evidence="5 6" id="KW-0472">Membrane</keyword>
<dbReference type="PANTHER" id="PTHR30250">
    <property type="entry name" value="PST FAMILY PREDICTED COLANIC ACID TRANSPORTER"/>
    <property type="match status" value="1"/>
</dbReference>
<dbReference type="InterPro" id="IPR050833">
    <property type="entry name" value="Poly_Biosynth_Transport"/>
</dbReference>
<protein>
    <submittedName>
        <fullName evidence="7">Uncharacterized protein</fullName>
    </submittedName>
</protein>
<proteinExistence type="predicted"/>
<dbReference type="EMBL" id="CP005386">
    <property type="protein sequence ID" value="AGL29104.1"/>
    <property type="molecule type" value="Genomic_DNA"/>
</dbReference>
<keyword evidence="4 6" id="KW-1133">Transmembrane helix</keyword>
<reference evidence="7 8" key="1">
    <citation type="journal article" date="2013" name="Genome Announc.">
        <title>Whole-Genome Sequences of Four Clinical Isolates of Mycobacterium tuberculosis from Tamil Nadu, South India.</title>
        <authorList>
            <person name="Narayanan S."/>
            <person name="Deshpande U."/>
        </authorList>
    </citation>
    <scope>NUCLEOTIDE SEQUENCE [LARGE SCALE GENOMIC DNA]</scope>
    <source>
        <strain evidence="7 8">CAS/NITR204</strain>
    </source>
</reference>
<evidence type="ECO:0000256" key="5">
    <source>
        <dbReference type="ARBA" id="ARBA00023136"/>
    </source>
</evidence>
<dbReference type="BioCyc" id="MTUB1310114:G13A2-3687-MONOMER"/>
<organism evidence="7 8">
    <name type="scientific">Mycobacterium tuberculosis CAS/NITR204</name>
    <dbReference type="NCBI Taxonomy" id="1310114"/>
    <lineage>
        <taxon>Bacteria</taxon>
        <taxon>Bacillati</taxon>
        <taxon>Actinomycetota</taxon>
        <taxon>Actinomycetes</taxon>
        <taxon>Mycobacteriales</taxon>
        <taxon>Mycobacteriaceae</taxon>
        <taxon>Mycobacterium</taxon>
        <taxon>Mycobacterium tuberculosis complex</taxon>
    </lineage>
</organism>
<dbReference type="PANTHER" id="PTHR30250:SF11">
    <property type="entry name" value="O-ANTIGEN TRANSPORTER-RELATED"/>
    <property type="match status" value="1"/>
</dbReference>
<evidence type="ECO:0000256" key="6">
    <source>
        <dbReference type="SAM" id="Phobius"/>
    </source>
</evidence>
<evidence type="ECO:0000256" key="2">
    <source>
        <dbReference type="ARBA" id="ARBA00022475"/>
    </source>
</evidence>
<keyword evidence="3 6" id="KW-0812">Transmembrane</keyword>
<feature type="transmembrane region" description="Helical" evidence="6">
    <location>
        <begin position="199"/>
        <end position="218"/>
    </location>
</feature>
<comment type="subcellular location">
    <subcellularLocation>
        <location evidence="1">Cell membrane</location>
        <topology evidence="1">Multi-pass membrane protein</topology>
    </subcellularLocation>
</comment>
<evidence type="ECO:0000313" key="7">
    <source>
        <dbReference type="EMBL" id="AGL29104.1"/>
    </source>
</evidence>
<feature type="transmembrane region" description="Helical" evidence="6">
    <location>
        <begin position="312"/>
        <end position="333"/>
    </location>
</feature>
<evidence type="ECO:0000256" key="4">
    <source>
        <dbReference type="ARBA" id="ARBA00022989"/>
    </source>
</evidence>
<feature type="transmembrane region" description="Helical" evidence="6">
    <location>
        <begin position="353"/>
        <end position="375"/>
    </location>
</feature>
<name>R4MBL3_MYCTX</name>
<feature type="transmembrane region" description="Helical" evidence="6">
    <location>
        <begin position="143"/>
        <end position="165"/>
    </location>
</feature>
<feature type="transmembrane region" description="Helical" evidence="6">
    <location>
        <begin position="32"/>
        <end position="55"/>
    </location>
</feature>
<feature type="transmembrane region" description="Helical" evidence="6">
    <location>
        <begin position="239"/>
        <end position="261"/>
    </location>
</feature>
<dbReference type="HOGENOM" id="CLU_039164_1_0_11"/>
<evidence type="ECO:0000256" key="3">
    <source>
        <dbReference type="ARBA" id="ARBA00022692"/>
    </source>
</evidence>
<feature type="transmembrane region" description="Helical" evidence="6">
    <location>
        <begin position="172"/>
        <end position="193"/>
    </location>
</feature>
<feature type="transmembrane region" description="Helical" evidence="6">
    <location>
        <begin position="273"/>
        <end position="292"/>
    </location>
</feature>
<accession>R4MBL3</accession>